<organism evidence="2 3">
    <name type="scientific">Diutina rugosa</name>
    <name type="common">Yeast</name>
    <name type="synonym">Candida rugosa</name>
    <dbReference type="NCBI Taxonomy" id="5481"/>
    <lineage>
        <taxon>Eukaryota</taxon>
        <taxon>Fungi</taxon>
        <taxon>Dikarya</taxon>
        <taxon>Ascomycota</taxon>
        <taxon>Saccharomycotina</taxon>
        <taxon>Pichiomycetes</taxon>
        <taxon>Debaryomycetaceae</taxon>
        <taxon>Diutina</taxon>
    </lineage>
</organism>
<dbReference type="EMBL" id="SWFT01000140">
    <property type="protein sequence ID" value="KAA8898536.1"/>
    <property type="molecule type" value="Genomic_DNA"/>
</dbReference>
<dbReference type="PANTHER" id="PTHR13832:SF589">
    <property type="entry name" value="[PYRUVATE DEHYDROGENASE [ACETYL-TRANSFERRING]]-PHOSPHATASE 2, MITOCHONDRIAL"/>
    <property type="match status" value="1"/>
</dbReference>
<dbReference type="VEuPathDB" id="FungiDB:DIURU_004656"/>
<dbReference type="InterPro" id="IPR036457">
    <property type="entry name" value="PPM-type-like_dom_sf"/>
</dbReference>
<dbReference type="InterPro" id="IPR015655">
    <property type="entry name" value="PP2C"/>
</dbReference>
<dbReference type="Proteomes" id="UP000449547">
    <property type="component" value="Unassembled WGS sequence"/>
</dbReference>
<dbReference type="PROSITE" id="PS51746">
    <property type="entry name" value="PPM_2"/>
    <property type="match status" value="1"/>
</dbReference>
<dbReference type="OMA" id="FKGGSTC"/>
<dbReference type="GO" id="GO:0004722">
    <property type="term" value="F:protein serine/threonine phosphatase activity"/>
    <property type="evidence" value="ECO:0007669"/>
    <property type="project" value="InterPro"/>
</dbReference>
<dbReference type="AlphaFoldDB" id="A0A642UGN0"/>
<keyword evidence="3" id="KW-1185">Reference proteome</keyword>
<dbReference type="GeneID" id="54783307"/>
<dbReference type="OrthoDB" id="416093at2759"/>
<evidence type="ECO:0000313" key="3">
    <source>
        <dbReference type="Proteomes" id="UP000449547"/>
    </source>
</evidence>
<reference evidence="2 3" key="1">
    <citation type="submission" date="2019-07" db="EMBL/GenBank/DDBJ databases">
        <title>Genome assembly of two rare yeast pathogens: Diutina rugosa and Trichomonascus ciferrii.</title>
        <authorList>
            <person name="Mixao V."/>
            <person name="Saus E."/>
            <person name="Hansen A."/>
            <person name="Lass-Flor C."/>
            <person name="Gabaldon T."/>
        </authorList>
    </citation>
    <scope>NUCLEOTIDE SEQUENCE [LARGE SCALE GENOMIC DNA]</scope>
    <source>
        <strain evidence="2 3">CBS 613</strain>
    </source>
</reference>
<evidence type="ECO:0000313" key="2">
    <source>
        <dbReference type="EMBL" id="KAA8898536.1"/>
    </source>
</evidence>
<dbReference type="InterPro" id="IPR001932">
    <property type="entry name" value="PPM-type_phosphatase-like_dom"/>
</dbReference>
<name>A0A642UGN0_DIURU</name>
<dbReference type="CDD" id="cd00143">
    <property type="entry name" value="PP2Cc"/>
    <property type="match status" value="1"/>
</dbReference>
<dbReference type="SUPFAM" id="SSF81606">
    <property type="entry name" value="PP2C-like"/>
    <property type="match status" value="1"/>
</dbReference>
<dbReference type="SMART" id="SM00332">
    <property type="entry name" value="PP2Cc"/>
    <property type="match status" value="1"/>
</dbReference>
<gene>
    <name evidence="2" type="ORF">DIURU_004656</name>
</gene>
<dbReference type="Pfam" id="PF00481">
    <property type="entry name" value="PP2C"/>
    <property type="match status" value="2"/>
</dbReference>
<accession>A0A642UGN0</accession>
<comment type="caution">
    <text evidence="2">The sequence shown here is derived from an EMBL/GenBank/DDBJ whole genome shotgun (WGS) entry which is preliminary data.</text>
</comment>
<feature type="domain" description="PPM-type phosphatase" evidence="1">
    <location>
        <begin position="33"/>
        <end position="368"/>
    </location>
</feature>
<evidence type="ECO:0000259" key="1">
    <source>
        <dbReference type="PROSITE" id="PS51746"/>
    </source>
</evidence>
<proteinExistence type="predicted"/>
<dbReference type="Gene3D" id="3.60.40.10">
    <property type="entry name" value="PPM-type phosphatase domain"/>
    <property type="match status" value="1"/>
</dbReference>
<protein>
    <recommendedName>
        <fullName evidence="1">PPM-type phosphatase domain-containing protein</fullName>
    </recommendedName>
</protein>
<dbReference type="PANTHER" id="PTHR13832">
    <property type="entry name" value="PROTEIN PHOSPHATASE 2C"/>
    <property type="match status" value="1"/>
</dbReference>
<sequence length="398" mass="43967">MGAYPSAAASASASVATVAPAKFRIPLLKSPMYFGHTSSRVNRPYNEDRYAATVLDINDEKVFSFAVFDGHGGSECSSWLEENLAKVVEQGDDINMDKLARDYAKNINGYWRRWYKHRKSHMDSLRGAPLSLSDASARHLNLRQRLPASYLDADYQFCSSSQKSGSTCTNAFFETVIGTPTDYYFMRNTVSIMTIAHVGDTKAILVDRNGEAHALTQPHHPSNPVESERLNKYATAFMTDSFGEERFIALANTRAFGDVKFKQMGVSAEPEISQLVVGDASAVSAHLTPEEIAKYTIGGLGGNESFLVLCSDGITDVLTDQEIADIVMVHYNNRGTTVATPQLGAEEVVKFVEFVGGDDNATCLVVRLNGWGMWPVTDRTGELRQSRLSDYNPRQRRE</sequence>
<dbReference type="RefSeq" id="XP_034010560.1">
    <property type="nucleotide sequence ID" value="XM_034157553.1"/>
</dbReference>